<dbReference type="Proteomes" id="UP000078200">
    <property type="component" value="Unassembled WGS sequence"/>
</dbReference>
<proteinExistence type="predicted"/>
<keyword evidence="3" id="KW-1185">Reference proteome</keyword>
<dbReference type="AlphaFoldDB" id="A0A1A9VHI5"/>
<feature type="region of interest" description="Disordered" evidence="1">
    <location>
        <begin position="43"/>
        <end position="73"/>
    </location>
</feature>
<feature type="compositionally biased region" description="Acidic residues" evidence="1">
    <location>
        <begin position="49"/>
        <end position="73"/>
    </location>
</feature>
<protein>
    <submittedName>
        <fullName evidence="2">Uncharacterized protein</fullName>
    </submittedName>
</protein>
<sequence length="165" mass="18366">MQFSHDREGKILSFLSLEKSFMFCIHLLSDDDNDDVADEVAAAAPTATEEAEVDWKADEDEDAAAEAEDDEGNDELTVVTKVVDCPVFERGAKSSSHRAIITFVDAIFDDGDDDDVDDNSIKCDVSLQYKVLAVTSSNFSRKTRTSEAIAEEEDEIKLRKHLFCF</sequence>
<evidence type="ECO:0000256" key="1">
    <source>
        <dbReference type="SAM" id="MobiDB-lite"/>
    </source>
</evidence>
<accession>A0A1A9VHI5</accession>
<organism evidence="2 3">
    <name type="scientific">Glossina austeni</name>
    <name type="common">Savannah tsetse fly</name>
    <dbReference type="NCBI Taxonomy" id="7395"/>
    <lineage>
        <taxon>Eukaryota</taxon>
        <taxon>Metazoa</taxon>
        <taxon>Ecdysozoa</taxon>
        <taxon>Arthropoda</taxon>
        <taxon>Hexapoda</taxon>
        <taxon>Insecta</taxon>
        <taxon>Pterygota</taxon>
        <taxon>Neoptera</taxon>
        <taxon>Endopterygota</taxon>
        <taxon>Diptera</taxon>
        <taxon>Brachycera</taxon>
        <taxon>Muscomorpha</taxon>
        <taxon>Hippoboscoidea</taxon>
        <taxon>Glossinidae</taxon>
        <taxon>Glossina</taxon>
    </lineage>
</organism>
<evidence type="ECO:0000313" key="3">
    <source>
        <dbReference type="Proteomes" id="UP000078200"/>
    </source>
</evidence>
<dbReference type="EnsemblMetazoa" id="GAUT037577-RA">
    <property type="protein sequence ID" value="GAUT037577-PA"/>
    <property type="gene ID" value="GAUT037577"/>
</dbReference>
<evidence type="ECO:0000313" key="2">
    <source>
        <dbReference type="EnsemblMetazoa" id="GAUT037577-PA"/>
    </source>
</evidence>
<reference evidence="2" key="1">
    <citation type="submission" date="2020-05" db="UniProtKB">
        <authorList>
            <consortium name="EnsemblMetazoa"/>
        </authorList>
    </citation>
    <scope>IDENTIFICATION</scope>
    <source>
        <strain evidence="2">TTRI</strain>
    </source>
</reference>
<name>A0A1A9VHI5_GLOAU</name>
<dbReference type="VEuPathDB" id="VectorBase:GAUT037577"/>